<dbReference type="EMBL" id="JAKTTI010000021">
    <property type="protein sequence ID" value="MCH1626367.1"/>
    <property type="molecule type" value="Genomic_DNA"/>
</dbReference>
<comment type="subcellular location">
    <subcellularLocation>
        <location evidence="6">Cytoplasm</location>
    </subcellularLocation>
</comment>
<feature type="binding site" evidence="6">
    <location>
        <position position="106"/>
    </location>
    <ligand>
        <name>[4Fe-4S] cluster</name>
        <dbReference type="ChEBI" id="CHEBI:49883"/>
    </ligand>
</feature>
<keyword evidence="9" id="KW-1185">Reference proteome</keyword>
<evidence type="ECO:0000256" key="5">
    <source>
        <dbReference type="ARBA" id="ARBA00024327"/>
    </source>
</evidence>
<comment type="pathway">
    <text evidence="5 6">Sulfur metabolism; hydrogen sulfide biosynthesis; sulfite from sulfate.</text>
</comment>
<feature type="binding site" evidence="6">
    <location>
        <position position="188"/>
    </location>
    <ligand>
        <name>[4Fe-4S] cluster</name>
        <dbReference type="ChEBI" id="CHEBI:49883"/>
    </ligand>
</feature>
<dbReference type="Gene3D" id="3.40.50.620">
    <property type="entry name" value="HUPs"/>
    <property type="match status" value="1"/>
</dbReference>
<dbReference type="CDD" id="cd23945">
    <property type="entry name" value="PAPS_reductase"/>
    <property type="match status" value="1"/>
</dbReference>
<dbReference type="Proteomes" id="UP001431131">
    <property type="component" value="Unassembled WGS sequence"/>
</dbReference>
<feature type="active site" description="Nucleophile; cysteine thiosulfonate intermediate" evidence="6">
    <location>
        <position position="213"/>
    </location>
</feature>
<evidence type="ECO:0000313" key="9">
    <source>
        <dbReference type="Proteomes" id="UP001431131"/>
    </source>
</evidence>
<dbReference type="PANTHER" id="PTHR46509">
    <property type="entry name" value="PHOSPHOADENOSINE PHOSPHOSULFATE REDUCTASE"/>
    <property type="match status" value="1"/>
</dbReference>
<proteinExistence type="inferred from homology"/>
<dbReference type="GO" id="GO:0019379">
    <property type="term" value="P:sulfate assimilation, phosphoadenylyl sulfate reduction by phosphoadenylyl-sulfate reductase (thioredoxin)"/>
    <property type="evidence" value="ECO:0007669"/>
    <property type="project" value="UniProtKB-UniRule"/>
</dbReference>
<comment type="similarity">
    <text evidence="1 6">Belongs to the PAPS reductase family. CysH subfamily.</text>
</comment>
<dbReference type="PANTHER" id="PTHR46509:SF1">
    <property type="entry name" value="PHOSPHOADENOSINE PHOSPHOSULFATE REDUCTASE"/>
    <property type="match status" value="1"/>
</dbReference>
<comment type="caution">
    <text evidence="8">The sequence shown here is derived from an EMBL/GenBank/DDBJ whole genome shotgun (WGS) entry which is preliminary data.</text>
</comment>
<dbReference type="GO" id="GO:0004604">
    <property type="term" value="F:phosphoadenylyl-sulfate reductase (thioredoxin) activity"/>
    <property type="evidence" value="ECO:0007669"/>
    <property type="project" value="UniProtKB-UniRule"/>
</dbReference>
<dbReference type="HAMAP" id="MF_00063">
    <property type="entry name" value="CysH"/>
    <property type="match status" value="1"/>
</dbReference>
<keyword evidence="6" id="KW-0963">Cytoplasm</keyword>
<dbReference type="GO" id="GO:0051539">
    <property type="term" value="F:4 iron, 4 sulfur cluster binding"/>
    <property type="evidence" value="ECO:0007669"/>
    <property type="project" value="UniProtKB-UniRule"/>
</dbReference>
<keyword evidence="6" id="KW-0479">Metal-binding</keyword>
<dbReference type="GO" id="GO:0070814">
    <property type="term" value="P:hydrogen sulfide biosynthetic process"/>
    <property type="evidence" value="ECO:0007669"/>
    <property type="project" value="UniProtKB-UniRule"/>
</dbReference>
<dbReference type="SUPFAM" id="SSF52402">
    <property type="entry name" value="Adenine nucleotide alpha hydrolases-like"/>
    <property type="match status" value="1"/>
</dbReference>
<evidence type="ECO:0000256" key="3">
    <source>
        <dbReference type="ARBA" id="ARBA00023004"/>
    </source>
</evidence>
<dbReference type="EC" id="1.8.4.10" evidence="6"/>
<dbReference type="Pfam" id="PF01507">
    <property type="entry name" value="PAPS_reduct"/>
    <property type="match status" value="1"/>
</dbReference>
<keyword evidence="2 6" id="KW-0560">Oxidoreductase</keyword>
<feature type="domain" description="Phosphoadenosine phosphosulphate reductase" evidence="7">
    <location>
        <begin position="22"/>
        <end position="193"/>
    </location>
</feature>
<organism evidence="8 9">
    <name type="scientific">Fredinandcohnia quinoae</name>
    <dbReference type="NCBI Taxonomy" id="2918902"/>
    <lineage>
        <taxon>Bacteria</taxon>
        <taxon>Bacillati</taxon>
        <taxon>Bacillota</taxon>
        <taxon>Bacilli</taxon>
        <taxon>Bacillales</taxon>
        <taxon>Bacillaceae</taxon>
        <taxon>Fredinandcohnia</taxon>
    </lineage>
</organism>
<reference evidence="8" key="1">
    <citation type="submission" date="2022-02" db="EMBL/GenBank/DDBJ databases">
        <title>Fredinandcohnia quinoae sp. nov. isolated from Chenopodium quinoa seeds.</title>
        <authorList>
            <person name="Saati-Santamaria Z."/>
            <person name="Flores-Felix J.D."/>
            <person name="Igual J.M."/>
            <person name="Velazquez E."/>
            <person name="Garcia-Fraile P."/>
            <person name="Martinez-Molina E."/>
        </authorList>
    </citation>
    <scope>NUCLEOTIDE SEQUENCE</scope>
    <source>
        <strain evidence="8">SECRCQ15</strain>
    </source>
</reference>
<evidence type="ECO:0000256" key="2">
    <source>
        <dbReference type="ARBA" id="ARBA00023002"/>
    </source>
</evidence>
<gene>
    <name evidence="6" type="primary">cysH</name>
    <name evidence="8" type="ORF">MJG50_13595</name>
</gene>
<dbReference type="InterPro" id="IPR004511">
    <property type="entry name" value="PAPS/APS_Rdtase"/>
</dbReference>
<dbReference type="InterPro" id="IPR014729">
    <property type="entry name" value="Rossmann-like_a/b/a_fold"/>
</dbReference>
<comment type="cofactor">
    <cofactor evidence="6">
        <name>[4Fe-4S] cluster</name>
        <dbReference type="ChEBI" id="CHEBI:49883"/>
    </cofactor>
    <text evidence="6">Binds 1 [4Fe-4S] cluster per subunit.</text>
</comment>
<protein>
    <recommendedName>
        <fullName evidence="6">Adenosine 5'-phosphosulfate reductase</fullName>
        <shortName evidence="6">APS reductase</shortName>
        <ecNumber evidence="6">1.8.4.10</ecNumber>
    </recommendedName>
    <alternativeName>
        <fullName evidence="6">5'-adenylylsulfate reductase</fullName>
    </alternativeName>
    <alternativeName>
        <fullName evidence="6">Thioredoxin-dependent 5'-adenylylsulfate reductase</fullName>
    </alternativeName>
</protein>
<dbReference type="AlphaFoldDB" id="A0AAW5E8M4"/>
<dbReference type="GO" id="GO:0043866">
    <property type="term" value="F:adenylyl-sulfate reductase (thioredoxin) activity"/>
    <property type="evidence" value="ECO:0007669"/>
    <property type="project" value="UniProtKB-EC"/>
</dbReference>
<evidence type="ECO:0000313" key="8">
    <source>
        <dbReference type="EMBL" id="MCH1626367.1"/>
    </source>
</evidence>
<evidence type="ECO:0000256" key="6">
    <source>
        <dbReference type="HAMAP-Rule" id="MF_00063"/>
    </source>
</evidence>
<dbReference type="GO" id="GO:0005737">
    <property type="term" value="C:cytoplasm"/>
    <property type="evidence" value="ECO:0007669"/>
    <property type="project" value="UniProtKB-SubCell"/>
</dbReference>
<comment type="function">
    <text evidence="6">Catalyzes the formation of sulfite from adenosine 5'-phosphosulfate (APS) using thioredoxin as an electron donor.</text>
</comment>
<name>A0AAW5E8M4_9BACI</name>
<dbReference type="PROSITE" id="PS51257">
    <property type="entry name" value="PROKAR_LIPOPROTEIN"/>
    <property type="match status" value="1"/>
</dbReference>
<keyword evidence="3 6" id="KW-0408">Iron</keyword>
<sequence length="218" mass="25505">MHHNSRDYFDIIKWAYSTYGNNIVYACSFGAEGIVLIDLISKVKKDAKIVFLDTSLHFTETYKLIEKMKDKYPTLKIELKKPLLTIKDQAAKYGENLWMTNPNLCCQIRKVEPLKEVLSNKVAWISGLRREQSPSRKDIEYINRDEKFKNIKICPLIHWTWEDIWTYIKMNNLPYNELHDLNFPSIGCEPCTSQVSDGNLRSGRWADKDKIECGIHVN</sequence>
<evidence type="ECO:0000259" key="7">
    <source>
        <dbReference type="Pfam" id="PF01507"/>
    </source>
</evidence>
<feature type="binding site" evidence="6">
    <location>
        <position position="105"/>
    </location>
    <ligand>
        <name>[4Fe-4S] cluster</name>
        <dbReference type="ChEBI" id="CHEBI:49883"/>
    </ligand>
</feature>
<feature type="binding site" evidence="6">
    <location>
        <position position="191"/>
    </location>
    <ligand>
        <name>[4Fe-4S] cluster</name>
        <dbReference type="ChEBI" id="CHEBI:49883"/>
    </ligand>
</feature>
<keyword evidence="4 6" id="KW-0411">Iron-sulfur</keyword>
<evidence type="ECO:0000256" key="1">
    <source>
        <dbReference type="ARBA" id="ARBA00009732"/>
    </source>
</evidence>
<dbReference type="InterPro" id="IPR002500">
    <property type="entry name" value="PAPS_reduct_dom"/>
</dbReference>
<dbReference type="PIRSF" id="PIRSF000857">
    <property type="entry name" value="PAPS_reductase"/>
    <property type="match status" value="1"/>
</dbReference>
<dbReference type="NCBIfam" id="TIGR00434">
    <property type="entry name" value="cysH"/>
    <property type="match status" value="1"/>
</dbReference>
<dbReference type="GO" id="GO:0046872">
    <property type="term" value="F:metal ion binding"/>
    <property type="evidence" value="ECO:0007669"/>
    <property type="project" value="UniProtKB-KW"/>
</dbReference>
<accession>A0AAW5E8M4</accession>
<dbReference type="NCBIfam" id="NF002537">
    <property type="entry name" value="PRK02090.1"/>
    <property type="match status" value="1"/>
</dbReference>
<evidence type="ECO:0000256" key="4">
    <source>
        <dbReference type="ARBA" id="ARBA00023014"/>
    </source>
</evidence>
<comment type="catalytic activity">
    <reaction evidence="6">
        <text>[thioredoxin]-disulfide + sulfite + AMP + 2 H(+) = adenosine 5'-phosphosulfate + [thioredoxin]-dithiol</text>
        <dbReference type="Rhea" id="RHEA:21976"/>
        <dbReference type="Rhea" id="RHEA-COMP:10698"/>
        <dbReference type="Rhea" id="RHEA-COMP:10700"/>
        <dbReference type="ChEBI" id="CHEBI:15378"/>
        <dbReference type="ChEBI" id="CHEBI:17359"/>
        <dbReference type="ChEBI" id="CHEBI:29950"/>
        <dbReference type="ChEBI" id="CHEBI:50058"/>
        <dbReference type="ChEBI" id="CHEBI:58243"/>
        <dbReference type="ChEBI" id="CHEBI:456215"/>
        <dbReference type="EC" id="1.8.4.10"/>
    </reaction>
</comment>